<dbReference type="PANTHER" id="PTHR13696">
    <property type="entry name" value="P-LOOP CONTAINING NUCLEOSIDE TRIPHOSPHATE HYDROLASE"/>
    <property type="match status" value="1"/>
</dbReference>
<sequence length="267" mass="28987">MQQVAPVDLSGIGGRMKAKIIALANKKGGVGKSSTAINLSVSLAKLGYRTLVLDLDGQANTTSCLVNNFRELKYTIMDLFMNRKLAAGEAVVAANPGGEVIDNLFIIGAHLQQQDAYDFVNNRAGRDSILKKHLAPLVDQFDCILLDSPPDVGPATINALNAADLALIPIDGSFSLDGVADILNIIEEVDNNRLDYLILFNKYDLRSTSINTKMADLVSEYNVASTKVRTSKPINNAQMDYVPLTMHKGDRSAVEDYDKLAQEVMDV</sequence>
<dbReference type="InterPro" id="IPR050678">
    <property type="entry name" value="DNA_Partitioning_ATPase"/>
</dbReference>
<accession>A0A4P9VFZ9</accession>
<reference evidence="2 3" key="1">
    <citation type="submission" date="2017-04" db="EMBL/GenBank/DDBJ databases">
        <title>Draft genome sequence of Zooshikella ganghwensis VG4 isolated from Red Sea sediments.</title>
        <authorList>
            <person name="Rehman Z."/>
            <person name="Alam I."/>
            <person name="Kamau A."/>
            <person name="Bajic V."/>
            <person name="Leiknes T."/>
        </authorList>
    </citation>
    <scope>NUCLEOTIDE SEQUENCE [LARGE SCALE GENOMIC DNA]</scope>
    <source>
        <strain evidence="2 3">VG4</strain>
    </source>
</reference>
<dbReference type="InterPro" id="IPR025669">
    <property type="entry name" value="AAA_dom"/>
</dbReference>
<evidence type="ECO:0000313" key="2">
    <source>
        <dbReference type="EMBL" id="RDH41294.1"/>
    </source>
</evidence>
<dbReference type="AlphaFoldDB" id="A0A4P9VFZ9"/>
<comment type="caution">
    <text evidence="2">The sequence shown here is derived from an EMBL/GenBank/DDBJ whole genome shotgun (WGS) entry which is preliminary data.</text>
</comment>
<dbReference type="SUPFAM" id="SSF52540">
    <property type="entry name" value="P-loop containing nucleoside triphosphate hydrolases"/>
    <property type="match status" value="1"/>
</dbReference>
<proteinExistence type="predicted"/>
<feature type="domain" description="AAA" evidence="1">
    <location>
        <begin position="18"/>
        <end position="192"/>
    </location>
</feature>
<keyword evidence="3" id="KW-1185">Reference proteome</keyword>
<dbReference type="Pfam" id="PF13614">
    <property type="entry name" value="AAA_31"/>
    <property type="match status" value="1"/>
</dbReference>
<dbReference type="Proteomes" id="UP000257039">
    <property type="component" value="Unassembled WGS sequence"/>
</dbReference>
<protein>
    <recommendedName>
        <fullName evidence="1">AAA domain-containing protein</fullName>
    </recommendedName>
</protein>
<dbReference type="EMBL" id="NDXW01000010">
    <property type="protein sequence ID" value="RDH41294.1"/>
    <property type="molecule type" value="Genomic_DNA"/>
</dbReference>
<evidence type="ECO:0000313" key="3">
    <source>
        <dbReference type="Proteomes" id="UP000257039"/>
    </source>
</evidence>
<gene>
    <name evidence="2" type="ORF">B9G39_28915</name>
</gene>
<dbReference type="CDD" id="cd02042">
    <property type="entry name" value="ParAB_family"/>
    <property type="match status" value="1"/>
</dbReference>
<evidence type="ECO:0000259" key="1">
    <source>
        <dbReference type="Pfam" id="PF13614"/>
    </source>
</evidence>
<dbReference type="Gene3D" id="3.40.50.300">
    <property type="entry name" value="P-loop containing nucleotide triphosphate hydrolases"/>
    <property type="match status" value="1"/>
</dbReference>
<dbReference type="InterPro" id="IPR027417">
    <property type="entry name" value="P-loop_NTPase"/>
</dbReference>
<dbReference type="PANTHER" id="PTHR13696:SF52">
    <property type="entry name" value="PARA FAMILY PROTEIN CT_582"/>
    <property type="match status" value="1"/>
</dbReference>
<name>A0A4P9VFZ9_9GAMM</name>
<organism evidence="2 3">
    <name type="scientific">Zooshikella ganghwensis</name>
    <dbReference type="NCBI Taxonomy" id="202772"/>
    <lineage>
        <taxon>Bacteria</taxon>
        <taxon>Pseudomonadati</taxon>
        <taxon>Pseudomonadota</taxon>
        <taxon>Gammaproteobacteria</taxon>
        <taxon>Oceanospirillales</taxon>
        <taxon>Zooshikellaceae</taxon>
        <taxon>Zooshikella</taxon>
    </lineage>
</organism>